<feature type="non-terminal residue" evidence="1">
    <location>
        <position position="110"/>
    </location>
</feature>
<proteinExistence type="predicted"/>
<feature type="non-terminal residue" evidence="1">
    <location>
        <position position="1"/>
    </location>
</feature>
<accession>A0A0B7BBY7</accession>
<evidence type="ECO:0000313" key="1">
    <source>
        <dbReference type="EMBL" id="CEK89806.1"/>
    </source>
</evidence>
<name>A0A0B7BBY7_9EUPU</name>
<gene>
    <name evidence="1" type="primary">ORF173026</name>
</gene>
<sequence>DMIDYTRAVSTLGRRCREWTPGIANAEILTLVDQHPHPVYIIIYTDDSVRCGTRSSRDYSAQCHGSTLHEDCGTFETATLSMTTVITSASRALLWVAEQQVTHTIIISDL</sequence>
<protein>
    <submittedName>
        <fullName evidence="1">Uncharacterized protein</fullName>
    </submittedName>
</protein>
<dbReference type="EMBL" id="HACG01042941">
    <property type="protein sequence ID" value="CEK89806.1"/>
    <property type="molecule type" value="Transcribed_RNA"/>
</dbReference>
<reference evidence="1" key="1">
    <citation type="submission" date="2014-12" db="EMBL/GenBank/DDBJ databases">
        <title>Insight into the proteome of Arion vulgaris.</title>
        <authorList>
            <person name="Aradska J."/>
            <person name="Bulat T."/>
            <person name="Smidak R."/>
            <person name="Sarate P."/>
            <person name="Gangsoo J."/>
            <person name="Sialana F."/>
            <person name="Bilban M."/>
            <person name="Lubec G."/>
        </authorList>
    </citation>
    <scope>NUCLEOTIDE SEQUENCE</scope>
    <source>
        <tissue evidence="1">Skin</tissue>
    </source>
</reference>
<dbReference type="AlphaFoldDB" id="A0A0B7BBY7"/>
<organism evidence="1">
    <name type="scientific">Arion vulgaris</name>
    <dbReference type="NCBI Taxonomy" id="1028688"/>
    <lineage>
        <taxon>Eukaryota</taxon>
        <taxon>Metazoa</taxon>
        <taxon>Spiralia</taxon>
        <taxon>Lophotrochozoa</taxon>
        <taxon>Mollusca</taxon>
        <taxon>Gastropoda</taxon>
        <taxon>Heterobranchia</taxon>
        <taxon>Euthyneura</taxon>
        <taxon>Panpulmonata</taxon>
        <taxon>Eupulmonata</taxon>
        <taxon>Stylommatophora</taxon>
        <taxon>Helicina</taxon>
        <taxon>Arionoidea</taxon>
        <taxon>Arionidae</taxon>
        <taxon>Arion</taxon>
    </lineage>
</organism>